<feature type="domain" description="Thymidylate synthase/dCMP hydroxymethylase" evidence="3">
    <location>
        <begin position="260"/>
        <end position="395"/>
    </location>
</feature>
<keyword evidence="2" id="KW-0808">Transferase</keyword>
<dbReference type="SUPFAM" id="SSF55831">
    <property type="entry name" value="Thymidylate synthase/dCMP hydroxymethylase"/>
    <property type="match status" value="1"/>
</dbReference>
<dbReference type="GO" id="GO:0032259">
    <property type="term" value="P:methylation"/>
    <property type="evidence" value="ECO:0007669"/>
    <property type="project" value="UniProtKB-KW"/>
</dbReference>
<dbReference type="InterPro" id="IPR030688">
    <property type="entry name" value="MeTrfase_MtrA/MtxA"/>
</dbReference>
<evidence type="ECO:0000256" key="1">
    <source>
        <dbReference type="ARBA" id="ARBA00022603"/>
    </source>
</evidence>
<evidence type="ECO:0000259" key="4">
    <source>
        <dbReference type="Pfam" id="PF14251"/>
    </source>
</evidence>
<evidence type="ECO:0000313" key="5">
    <source>
        <dbReference type="EMBL" id="OGZ24735.1"/>
    </source>
</evidence>
<gene>
    <name evidence="5" type="ORF">A2896_02550</name>
</gene>
<organism evidence="5 6">
    <name type="scientific">Candidatus Nealsonbacteria bacterium RIFCSPLOWO2_01_FULL_43_32</name>
    <dbReference type="NCBI Taxonomy" id="1801672"/>
    <lineage>
        <taxon>Bacteria</taxon>
        <taxon>Candidatus Nealsoniibacteriota</taxon>
    </lineage>
</organism>
<dbReference type="Pfam" id="PF14251">
    <property type="entry name" value="PterinBD-DUF4346"/>
    <property type="match status" value="1"/>
</dbReference>
<dbReference type="PANTHER" id="PTHR11548">
    <property type="entry name" value="THYMIDYLATE SYNTHASE 1"/>
    <property type="match status" value="1"/>
</dbReference>
<evidence type="ECO:0000259" key="3">
    <source>
        <dbReference type="Pfam" id="PF00303"/>
    </source>
</evidence>
<feature type="domain" description="DUF4346" evidence="4">
    <location>
        <begin position="401"/>
        <end position="473"/>
    </location>
</feature>
<evidence type="ECO:0000256" key="2">
    <source>
        <dbReference type="ARBA" id="ARBA00022679"/>
    </source>
</evidence>
<comment type="caution">
    <text evidence="5">The sequence shown here is derived from an EMBL/GenBank/DDBJ whole genome shotgun (WGS) entry which is preliminary data.</text>
</comment>
<dbReference type="GO" id="GO:0004799">
    <property type="term" value="F:thymidylate synthase activity"/>
    <property type="evidence" value="ECO:0007669"/>
    <property type="project" value="TreeGrafter"/>
</dbReference>
<reference evidence="5 6" key="1">
    <citation type="journal article" date="2016" name="Nat. Commun.">
        <title>Thousands of microbial genomes shed light on interconnected biogeochemical processes in an aquifer system.</title>
        <authorList>
            <person name="Anantharaman K."/>
            <person name="Brown C.T."/>
            <person name="Hug L.A."/>
            <person name="Sharon I."/>
            <person name="Castelle C.J."/>
            <person name="Probst A.J."/>
            <person name="Thomas B.C."/>
            <person name="Singh A."/>
            <person name="Wilkins M.J."/>
            <person name="Karaoz U."/>
            <person name="Brodie E.L."/>
            <person name="Williams K.H."/>
            <person name="Hubbard S.S."/>
            <person name="Banfield J.F."/>
        </authorList>
    </citation>
    <scope>NUCLEOTIDE SEQUENCE [LARGE SCALE GENOMIC DNA]</scope>
</reference>
<proteinExistence type="predicted"/>
<dbReference type="PANTHER" id="PTHR11548:SF1">
    <property type="entry name" value="THYMIDYLATE SYNTHASE 1"/>
    <property type="match status" value="1"/>
</dbReference>
<dbReference type="STRING" id="1801672.A2896_02550"/>
<dbReference type="InterPro" id="IPR036926">
    <property type="entry name" value="Thymidate_synth/dCMP_Mease_sf"/>
</dbReference>
<dbReference type="InterPro" id="IPR025595">
    <property type="entry name" value="PterinBD-DUF4346"/>
</dbReference>
<protein>
    <recommendedName>
        <fullName evidence="7">Thymidylate synthase</fullName>
    </recommendedName>
</protein>
<dbReference type="GO" id="GO:0005829">
    <property type="term" value="C:cytosol"/>
    <property type="evidence" value="ECO:0007669"/>
    <property type="project" value="TreeGrafter"/>
</dbReference>
<keyword evidence="1" id="KW-0489">Methyltransferase</keyword>
<dbReference type="Pfam" id="PF00303">
    <property type="entry name" value="Thymidylat_synt"/>
    <property type="match status" value="1"/>
</dbReference>
<dbReference type="CDD" id="cd00351">
    <property type="entry name" value="TS_Pyrimidine_HMase"/>
    <property type="match status" value="1"/>
</dbReference>
<dbReference type="Proteomes" id="UP000178647">
    <property type="component" value="Unassembled WGS sequence"/>
</dbReference>
<dbReference type="EMBL" id="MHMH01000006">
    <property type="protein sequence ID" value="OGZ24735.1"/>
    <property type="molecule type" value="Genomic_DNA"/>
</dbReference>
<name>A0A1G2EG23_9BACT</name>
<evidence type="ECO:0008006" key="7">
    <source>
        <dbReference type="Google" id="ProtNLM"/>
    </source>
</evidence>
<dbReference type="Gene3D" id="3.30.572.10">
    <property type="entry name" value="Thymidylate synthase/dCMP hydroxymethylase domain"/>
    <property type="match status" value="1"/>
</dbReference>
<accession>A0A1G2EG23</accession>
<dbReference type="InterPro" id="IPR023451">
    <property type="entry name" value="Thymidate_synth/dCMP_Mease_dom"/>
</dbReference>
<dbReference type="InterPro" id="IPR045097">
    <property type="entry name" value="Thymidate_synth/dCMP_Mease"/>
</dbReference>
<evidence type="ECO:0000313" key="6">
    <source>
        <dbReference type="Proteomes" id="UP000178647"/>
    </source>
</evidence>
<dbReference type="GO" id="GO:0006231">
    <property type="term" value="P:dTMP biosynthetic process"/>
    <property type="evidence" value="ECO:0007669"/>
    <property type="project" value="TreeGrafter"/>
</dbReference>
<dbReference type="AlphaFoldDB" id="A0A1G2EG23"/>
<sequence>MDWPIKYKELLTLGNLNSNVGVVCHWTRKELITAGLDKNTYAAVGQLYSRDLGVSSIIRNVLAHPYLDRLVLCGNEGTIEETKSSKALLNLVDNGVDENHFIIGSGQARIEKEIPIEKIALFRSRVKAVDLIGENDPLKIQQAISENLKEGLRPYETFIFPEPQKTENLELPSERAGFVVRRSKVAECWIDILKNIMLFGNVKGSQYGERQKELVDLVTVVEEEDMSNPYLPRYLSLTKDQIKDYIPTITTPKEAEGSEYTYGKRLRNHGGIDQIKEIIDLIAKTPYSRRGVASTWNVALDHGSESPPCLDLFQVLVQKDKLFLTVYIRSNDMFLAWPENAFGILGLQDLIIEEVNRKNPGLKLSRGSIVTISSSAHIYERNWEEAKKILKDNPKLQCAWDPRGNFVIEVSGGFIKVYSTADPVNLKWQGKGAQELLDQLIFYVSQIPHAAYLGSELMKAEFALKNNSKYIQDHGGENSDSL</sequence>
<dbReference type="Pfam" id="PF04208">
    <property type="entry name" value="MtrA"/>
    <property type="match status" value="1"/>
</dbReference>